<accession>A0A0L8HKB1</accession>
<reference evidence="1" key="1">
    <citation type="submission" date="2015-07" db="EMBL/GenBank/DDBJ databases">
        <title>MeaNS - Measles Nucleotide Surveillance Program.</title>
        <authorList>
            <person name="Tran T."/>
            <person name="Druce J."/>
        </authorList>
    </citation>
    <scope>NUCLEOTIDE SEQUENCE</scope>
    <source>
        <strain evidence="1">UCB-OBI-ISO-001</strain>
        <tissue evidence="1">Gonad</tissue>
    </source>
</reference>
<sequence>MFTERATNYMIITSCTEKTKRNGSIFTYIDIIDSGMSSFELIVQNTHLQRKKLS</sequence>
<dbReference type="AlphaFoldDB" id="A0A0L8HKB1"/>
<protein>
    <submittedName>
        <fullName evidence="1">Uncharacterized protein</fullName>
    </submittedName>
</protein>
<gene>
    <name evidence="1" type="ORF">OCBIM_22012803mg</name>
</gene>
<name>A0A0L8HKB1_OCTBM</name>
<proteinExistence type="predicted"/>
<dbReference type="EMBL" id="KQ417942">
    <property type="protein sequence ID" value="KOF89589.1"/>
    <property type="molecule type" value="Genomic_DNA"/>
</dbReference>
<evidence type="ECO:0000313" key="1">
    <source>
        <dbReference type="EMBL" id="KOF89589.1"/>
    </source>
</evidence>
<organism evidence="1">
    <name type="scientific">Octopus bimaculoides</name>
    <name type="common">California two-spotted octopus</name>
    <dbReference type="NCBI Taxonomy" id="37653"/>
    <lineage>
        <taxon>Eukaryota</taxon>
        <taxon>Metazoa</taxon>
        <taxon>Spiralia</taxon>
        <taxon>Lophotrochozoa</taxon>
        <taxon>Mollusca</taxon>
        <taxon>Cephalopoda</taxon>
        <taxon>Coleoidea</taxon>
        <taxon>Octopodiformes</taxon>
        <taxon>Octopoda</taxon>
        <taxon>Incirrata</taxon>
        <taxon>Octopodidae</taxon>
        <taxon>Octopus</taxon>
    </lineage>
</organism>